<keyword evidence="2" id="KW-0812">Transmembrane</keyword>
<feature type="non-terminal residue" evidence="3">
    <location>
        <position position="1"/>
    </location>
</feature>
<dbReference type="Proteomes" id="UP001189429">
    <property type="component" value="Unassembled WGS sequence"/>
</dbReference>
<accession>A0ABN9VA13</accession>
<organism evidence="3 4">
    <name type="scientific">Prorocentrum cordatum</name>
    <dbReference type="NCBI Taxonomy" id="2364126"/>
    <lineage>
        <taxon>Eukaryota</taxon>
        <taxon>Sar</taxon>
        <taxon>Alveolata</taxon>
        <taxon>Dinophyceae</taxon>
        <taxon>Prorocentrales</taxon>
        <taxon>Prorocentraceae</taxon>
        <taxon>Prorocentrum</taxon>
    </lineage>
</organism>
<evidence type="ECO:0000313" key="3">
    <source>
        <dbReference type="EMBL" id="CAK0868806.1"/>
    </source>
</evidence>
<sequence length="137" mass="13775">ASAGALTTSLARRAPARAGAPARPWLAAGGHGGGATTWRHVAARRIRCATRFATTATTEAMGRLQFQEHGWVPVSGCDPMSRGAQGPGGPSPPGGPGVSCCAHVAATVAAVAALAVAAAVFARAYGWDGRQVWFLAT</sequence>
<feature type="region of interest" description="Disordered" evidence="1">
    <location>
        <begin position="1"/>
        <end position="31"/>
    </location>
</feature>
<feature type="transmembrane region" description="Helical" evidence="2">
    <location>
        <begin position="102"/>
        <end position="122"/>
    </location>
</feature>
<keyword evidence="2" id="KW-0472">Membrane</keyword>
<protein>
    <submittedName>
        <fullName evidence="3">Uncharacterized protein</fullName>
    </submittedName>
</protein>
<keyword evidence="4" id="KW-1185">Reference proteome</keyword>
<reference evidence="3" key="1">
    <citation type="submission" date="2023-10" db="EMBL/GenBank/DDBJ databases">
        <authorList>
            <person name="Chen Y."/>
            <person name="Shah S."/>
            <person name="Dougan E. K."/>
            <person name="Thang M."/>
            <person name="Chan C."/>
        </authorList>
    </citation>
    <scope>NUCLEOTIDE SEQUENCE [LARGE SCALE GENOMIC DNA]</scope>
</reference>
<gene>
    <name evidence="3" type="ORF">PCOR1329_LOCUS55353</name>
</gene>
<keyword evidence="2" id="KW-1133">Transmembrane helix</keyword>
<evidence type="ECO:0000256" key="1">
    <source>
        <dbReference type="SAM" id="MobiDB-lite"/>
    </source>
</evidence>
<feature type="compositionally biased region" description="Polar residues" evidence="1">
    <location>
        <begin position="1"/>
        <end position="10"/>
    </location>
</feature>
<proteinExistence type="predicted"/>
<feature type="compositionally biased region" description="Low complexity" evidence="1">
    <location>
        <begin position="11"/>
        <end position="28"/>
    </location>
</feature>
<dbReference type="EMBL" id="CAUYUJ010016784">
    <property type="protein sequence ID" value="CAK0868806.1"/>
    <property type="molecule type" value="Genomic_DNA"/>
</dbReference>
<name>A0ABN9VA13_9DINO</name>
<comment type="caution">
    <text evidence="3">The sequence shown here is derived from an EMBL/GenBank/DDBJ whole genome shotgun (WGS) entry which is preliminary data.</text>
</comment>
<evidence type="ECO:0000256" key="2">
    <source>
        <dbReference type="SAM" id="Phobius"/>
    </source>
</evidence>
<evidence type="ECO:0000313" key="4">
    <source>
        <dbReference type="Proteomes" id="UP001189429"/>
    </source>
</evidence>